<protein>
    <recommendedName>
        <fullName evidence="3">ASCH domain-containing protein</fullName>
    </recommendedName>
</protein>
<name>A0A940WCG8_9ACTN</name>
<sequence length="196" mass="21398">MLIERERHDGIRSGAITVLFRRWRQRQATAGGVYRTALGRVAVDAIDVVTPERITEADAAAAGYPSAAAVVEDLRGDPGDPVYRLRVRFVEEPDPRDKLAAAEDLSAGDREAIAGRLARLDRASATGPWTTATLEIISRRPEVRAGDLAAELGRDAARFKLDVRKLKNLGLTISLGTGYRISPRGAAYLLSRTREH</sequence>
<accession>A0A940WCG8</accession>
<gene>
    <name evidence="1" type="ORF">JOL79_04075</name>
</gene>
<comment type="caution">
    <text evidence="1">The sequence shown here is derived from an EMBL/GenBank/DDBJ whole genome shotgun (WGS) entry which is preliminary data.</text>
</comment>
<organism evidence="1 2">
    <name type="scientific">Microbispora oryzae</name>
    <dbReference type="NCBI Taxonomy" id="2806554"/>
    <lineage>
        <taxon>Bacteria</taxon>
        <taxon>Bacillati</taxon>
        <taxon>Actinomycetota</taxon>
        <taxon>Actinomycetes</taxon>
        <taxon>Streptosporangiales</taxon>
        <taxon>Streptosporangiaceae</taxon>
        <taxon>Microbispora</taxon>
    </lineage>
</organism>
<dbReference type="RefSeq" id="WP_210154299.1">
    <property type="nucleotide sequence ID" value="NZ_JAFCNB010000002.1"/>
</dbReference>
<proteinExistence type="predicted"/>
<dbReference type="EMBL" id="JAFCNB010000002">
    <property type="protein sequence ID" value="MBP2702979.1"/>
    <property type="molecule type" value="Genomic_DNA"/>
</dbReference>
<keyword evidence="2" id="KW-1185">Reference proteome</keyword>
<evidence type="ECO:0008006" key="3">
    <source>
        <dbReference type="Google" id="ProtNLM"/>
    </source>
</evidence>
<dbReference type="AlphaFoldDB" id="A0A940WCG8"/>
<evidence type="ECO:0000313" key="1">
    <source>
        <dbReference type="EMBL" id="MBP2702979.1"/>
    </source>
</evidence>
<reference evidence="1" key="1">
    <citation type="submission" date="2021-02" db="EMBL/GenBank/DDBJ databases">
        <title>Draft genome sequence of Microbispora sp. RL4-1S isolated from rice leaves in Thailand.</title>
        <authorList>
            <person name="Muangham S."/>
            <person name="Duangmal K."/>
        </authorList>
    </citation>
    <scope>NUCLEOTIDE SEQUENCE</scope>
    <source>
        <strain evidence="1">RL4-1S</strain>
    </source>
</reference>
<evidence type="ECO:0000313" key="2">
    <source>
        <dbReference type="Proteomes" id="UP000674234"/>
    </source>
</evidence>
<dbReference type="Proteomes" id="UP000674234">
    <property type="component" value="Unassembled WGS sequence"/>
</dbReference>